<dbReference type="InterPro" id="IPR026579">
    <property type="entry name" value="FtsQ"/>
</dbReference>
<comment type="subcellular location">
    <subcellularLocation>
        <location evidence="9">Cell inner membrane</location>
        <topology evidence="9">Single-pass type II membrane protein</topology>
    </subcellularLocation>
    <subcellularLocation>
        <location evidence="1">Membrane</location>
    </subcellularLocation>
    <text evidence="9">Localizes to the division septum.</text>
</comment>
<dbReference type="InterPro" id="IPR045335">
    <property type="entry name" value="FtsQ_C_sf"/>
</dbReference>
<gene>
    <name evidence="9 11" type="primary">ftsQ</name>
    <name evidence="11" type="ORF">GCM10011496_15440</name>
</gene>
<evidence type="ECO:0000256" key="7">
    <source>
        <dbReference type="ARBA" id="ARBA00023136"/>
    </source>
</evidence>
<dbReference type="PANTHER" id="PTHR35851">
    <property type="entry name" value="CELL DIVISION PROTEIN FTSQ"/>
    <property type="match status" value="1"/>
</dbReference>
<accession>A0A916SD52</accession>
<feature type="domain" description="POTRA" evidence="10">
    <location>
        <begin position="43"/>
        <end position="112"/>
    </location>
</feature>
<dbReference type="HAMAP" id="MF_00911">
    <property type="entry name" value="FtsQ_subfam"/>
    <property type="match status" value="1"/>
</dbReference>
<dbReference type="EMBL" id="BMIG01000004">
    <property type="protein sequence ID" value="GGA95244.1"/>
    <property type="molecule type" value="Genomic_DNA"/>
</dbReference>
<dbReference type="Pfam" id="PF03799">
    <property type="entry name" value="FtsQ_DivIB_C"/>
    <property type="match status" value="1"/>
</dbReference>
<evidence type="ECO:0000256" key="9">
    <source>
        <dbReference type="HAMAP-Rule" id="MF_00911"/>
    </source>
</evidence>
<dbReference type="GO" id="GO:0043093">
    <property type="term" value="P:FtsZ-dependent cytokinesis"/>
    <property type="evidence" value="ECO:0007669"/>
    <property type="project" value="UniProtKB-UniRule"/>
</dbReference>
<protein>
    <recommendedName>
        <fullName evidence="9">Cell division protein FtsQ</fullName>
    </recommendedName>
</protein>
<keyword evidence="7 9" id="KW-0472">Membrane</keyword>
<keyword evidence="4 9" id="KW-0132">Cell division</keyword>
<keyword evidence="6 9" id="KW-1133">Transmembrane helix</keyword>
<dbReference type="PANTHER" id="PTHR35851:SF1">
    <property type="entry name" value="CELL DIVISION PROTEIN FTSQ"/>
    <property type="match status" value="1"/>
</dbReference>
<reference evidence="11" key="2">
    <citation type="submission" date="2020-09" db="EMBL/GenBank/DDBJ databases">
        <authorList>
            <person name="Sun Q."/>
            <person name="Zhou Y."/>
        </authorList>
    </citation>
    <scope>NUCLEOTIDE SEQUENCE</scope>
    <source>
        <strain evidence="11">CGMCC 1.15322</strain>
    </source>
</reference>
<evidence type="ECO:0000256" key="4">
    <source>
        <dbReference type="ARBA" id="ARBA00022618"/>
    </source>
</evidence>
<dbReference type="GO" id="GO:0005886">
    <property type="term" value="C:plasma membrane"/>
    <property type="evidence" value="ECO:0007669"/>
    <property type="project" value="UniProtKB-SubCell"/>
</dbReference>
<dbReference type="Pfam" id="PF08478">
    <property type="entry name" value="POTRA_1"/>
    <property type="match status" value="1"/>
</dbReference>
<evidence type="ECO:0000256" key="1">
    <source>
        <dbReference type="ARBA" id="ARBA00004370"/>
    </source>
</evidence>
<dbReference type="InterPro" id="IPR034746">
    <property type="entry name" value="POTRA"/>
</dbReference>
<evidence type="ECO:0000259" key="10">
    <source>
        <dbReference type="PROSITE" id="PS51779"/>
    </source>
</evidence>
<evidence type="ECO:0000313" key="12">
    <source>
        <dbReference type="Proteomes" id="UP000620596"/>
    </source>
</evidence>
<keyword evidence="8 9" id="KW-0131">Cell cycle</keyword>
<dbReference type="InterPro" id="IPR013685">
    <property type="entry name" value="POTRA_FtsQ_type"/>
</dbReference>
<reference evidence="11" key="1">
    <citation type="journal article" date="2014" name="Int. J. Syst. Evol. Microbiol.">
        <title>Complete genome sequence of Corynebacterium casei LMG S-19264T (=DSM 44701T), isolated from a smear-ripened cheese.</title>
        <authorList>
            <consortium name="US DOE Joint Genome Institute (JGI-PGF)"/>
            <person name="Walter F."/>
            <person name="Albersmeier A."/>
            <person name="Kalinowski J."/>
            <person name="Ruckert C."/>
        </authorList>
    </citation>
    <scope>NUCLEOTIDE SEQUENCE</scope>
    <source>
        <strain evidence="11">CGMCC 1.15322</strain>
    </source>
</reference>
<comment type="caution">
    <text evidence="11">The sequence shown here is derived from an EMBL/GenBank/DDBJ whole genome shotgun (WGS) entry which is preliminary data.</text>
</comment>
<evidence type="ECO:0000256" key="5">
    <source>
        <dbReference type="ARBA" id="ARBA00022692"/>
    </source>
</evidence>
<keyword evidence="2 9" id="KW-1003">Cell membrane</keyword>
<dbReference type="Proteomes" id="UP000620596">
    <property type="component" value="Unassembled WGS sequence"/>
</dbReference>
<comment type="function">
    <text evidence="9">Essential cell division protein. May link together the upstream cell division proteins, which are predominantly cytoplasmic, with the downstream cell division proteins, which are predominantly periplasmic. May control correct divisome assembly.</text>
</comment>
<dbReference type="Gene3D" id="3.10.20.310">
    <property type="entry name" value="membrane protein fhac"/>
    <property type="match status" value="1"/>
</dbReference>
<dbReference type="AlphaFoldDB" id="A0A916SD52"/>
<dbReference type="GO" id="GO:0090529">
    <property type="term" value="P:cell septum assembly"/>
    <property type="evidence" value="ECO:0007669"/>
    <property type="project" value="InterPro"/>
</dbReference>
<keyword evidence="5 9" id="KW-0812">Transmembrane</keyword>
<name>A0A916SD52_9BURK</name>
<comment type="similarity">
    <text evidence="9">Belongs to the FtsQ/DivIB family. FtsQ subfamily.</text>
</comment>
<dbReference type="RefSeq" id="WP_188707773.1">
    <property type="nucleotide sequence ID" value="NZ_BMIG01000004.1"/>
</dbReference>
<sequence length="263" mass="28991">MSQTLPAPMDVRLMNIASVLLGLAFVGMLVVLGIGWLMQQNLFRLTAIKVRGDVSHNNAVTLRANVVPKLQGNFFTTDLTRAQLAFESVPWVRRAVVQREFPNQLGVVLQEHQAVAYWGQEGDTRLVNSYGEVFEANPGDVESEDLPLLSGPQGQAALVLEGYRRLSQVFEKIDAHIEQLELTSQGSWRTRLDDGATLELGHGSFEEIENRVARFAATLTQVAGKFGKPLESADLRYGNGYAIKLRGVTTTVLGDKANAKEKR</sequence>
<feature type="transmembrane region" description="Helical" evidence="9">
    <location>
        <begin position="16"/>
        <end position="38"/>
    </location>
</feature>
<organism evidence="11 12">
    <name type="scientific">Polaromonas eurypsychrophila</name>
    <dbReference type="NCBI Taxonomy" id="1614635"/>
    <lineage>
        <taxon>Bacteria</taxon>
        <taxon>Pseudomonadati</taxon>
        <taxon>Pseudomonadota</taxon>
        <taxon>Betaproteobacteria</taxon>
        <taxon>Burkholderiales</taxon>
        <taxon>Comamonadaceae</taxon>
        <taxon>Polaromonas</taxon>
    </lineage>
</organism>
<evidence type="ECO:0000256" key="8">
    <source>
        <dbReference type="ARBA" id="ARBA00023306"/>
    </source>
</evidence>
<evidence type="ECO:0000256" key="3">
    <source>
        <dbReference type="ARBA" id="ARBA00022519"/>
    </source>
</evidence>
<dbReference type="GO" id="GO:0032153">
    <property type="term" value="C:cell division site"/>
    <property type="evidence" value="ECO:0007669"/>
    <property type="project" value="UniProtKB-UniRule"/>
</dbReference>
<keyword evidence="12" id="KW-1185">Reference proteome</keyword>
<dbReference type="InterPro" id="IPR005548">
    <property type="entry name" value="Cell_div_FtsQ/DivIB_C"/>
</dbReference>
<dbReference type="Gene3D" id="3.40.50.11690">
    <property type="entry name" value="Cell division protein FtsQ/DivIB"/>
    <property type="match status" value="1"/>
</dbReference>
<proteinExistence type="inferred from homology"/>
<evidence type="ECO:0000256" key="2">
    <source>
        <dbReference type="ARBA" id="ARBA00022475"/>
    </source>
</evidence>
<evidence type="ECO:0000313" key="11">
    <source>
        <dbReference type="EMBL" id="GGA95244.1"/>
    </source>
</evidence>
<evidence type="ECO:0000256" key="6">
    <source>
        <dbReference type="ARBA" id="ARBA00022989"/>
    </source>
</evidence>
<keyword evidence="3 9" id="KW-0997">Cell inner membrane</keyword>
<comment type="subunit">
    <text evidence="9">Part of a complex composed of FtsB, FtsL and FtsQ.</text>
</comment>
<dbReference type="PROSITE" id="PS51779">
    <property type="entry name" value="POTRA"/>
    <property type="match status" value="1"/>
</dbReference>